<name>A0A6I2KZH4_9BURK</name>
<dbReference type="RefSeq" id="WP_154378138.1">
    <property type="nucleotide sequence ID" value="NZ_WKJK01000008.1"/>
</dbReference>
<dbReference type="Pfam" id="PF13468">
    <property type="entry name" value="Glyoxalase_3"/>
    <property type="match status" value="1"/>
</dbReference>
<comment type="caution">
    <text evidence="2">The sequence shown here is derived from an EMBL/GenBank/DDBJ whole genome shotgun (WGS) entry which is preliminary data.</text>
</comment>
<sequence>MQIDHIFIRVPRGGEAEATALRAFGLTEGSGNTHPGQGTANRRFFFANAFIELLWIENEDEVASPVTAPTRLRERLSGDANVSPFGICYRPSADQSAATFATFAYTPSYLPPGMSIDIASDTPLSEPMWFFFQPATAPESWDGTRQQPLQHTIGLQRITDIAYTTGDGHLLEITFDNAAQGLQKDFRPTLPLIFRYSE</sequence>
<keyword evidence="3" id="KW-1185">Reference proteome</keyword>
<proteinExistence type="predicted"/>
<organism evidence="2 3">
    <name type="scientific">Duganella guangzhouensis</name>
    <dbReference type="NCBI Taxonomy" id="2666084"/>
    <lineage>
        <taxon>Bacteria</taxon>
        <taxon>Pseudomonadati</taxon>
        <taxon>Pseudomonadota</taxon>
        <taxon>Betaproteobacteria</taxon>
        <taxon>Burkholderiales</taxon>
        <taxon>Oxalobacteraceae</taxon>
        <taxon>Telluria group</taxon>
        <taxon>Duganella</taxon>
    </lineage>
</organism>
<dbReference type="Proteomes" id="UP000433309">
    <property type="component" value="Unassembled WGS sequence"/>
</dbReference>
<protein>
    <submittedName>
        <fullName evidence="2">Glyoxalase-like domain protein</fullName>
    </submittedName>
</protein>
<dbReference type="InterPro" id="IPR025870">
    <property type="entry name" value="Glyoxalase-like_dom"/>
</dbReference>
<dbReference type="Gene3D" id="3.10.180.10">
    <property type="entry name" value="2,3-Dihydroxybiphenyl 1,2-Dioxygenase, domain 1"/>
    <property type="match status" value="1"/>
</dbReference>
<dbReference type="InterPro" id="IPR029068">
    <property type="entry name" value="Glyas_Bleomycin-R_OHBP_Dase"/>
</dbReference>
<evidence type="ECO:0000313" key="2">
    <source>
        <dbReference type="EMBL" id="MRW91585.1"/>
    </source>
</evidence>
<accession>A0A6I2KZH4</accession>
<gene>
    <name evidence="2" type="ORF">GJ699_16445</name>
</gene>
<evidence type="ECO:0000259" key="1">
    <source>
        <dbReference type="Pfam" id="PF13468"/>
    </source>
</evidence>
<dbReference type="EMBL" id="WKJK01000008">
    <property type="protein sequence ID" value="MRW91585.1"/>
    <property type="molecule type" value="Genomic_DNA"/>
</dbReference>
<feature type="domain" description="Glyoxalase-like" evidence="1">
    <location>
        <begin position="3"/>
        <end position="65"/>
    </location>
</feature>
<reference evidence="2 3" key="1">
    <citation type="submission" date="2019-11" db="EMBL/GenBank/DDBJ databases">
        <title>Novel species isolated from a subtropical stream in China.</title>
        <authorList>
            <person name="Lu H."/>
        </authorList>
    </citation>
    <scope>NUCLEOTIDE SEQUENCE [LARGE SCALE GENOMIC DNA]</scope>
    <source>
        <strain evidence="2 3">FT80W</strain>
    </source>
</reference>
<evidence type="ECO:0000313" key="3">
    <source>
        <dbReference type="Proteomes" id="UP000433309"/>
    </source>
</evidence>
<dbReference type="AlphaFoldDB" id="A0A6I2KZH4"/>